<gene>
    <name evidence="2" type="ORF">R5R35_002703</name>
</gene>
<dbReference type="Gene3D" id="3.50.50.60">
    <property type="entry name" value="FAD/NAD(P)-binding domain"/>
    <property type="match status" value="1"/>
</dbReference>
<dbReference type="PANTHER" id="PTHR15192">
    <property type="entry name" value="PROTEIN CBG05349"/>
    <property type="match status" value="1"/>
</dbReference>
<dbReference type="Proteomes" id="UP001378592">
    <property type="component" value="Unassembled WGS sequence"/>
</dbReference>
<protein>
    <recommendedName>
        <fullName evidence="1">FAD/NAD(P)-binding domain-containing protein</fullName>
    </recommendedName>
</protein>
<dbReference type="GO" id="GO:0016491">
    <property type="term" value="F:oxidoreductase activity"/>
    <property type="evidence" value="ECO:0007669"/>
    <property type="project" value="InterPro"/>
</dbReference>
<dbReference type="PANTHER" id="PTHR15192:SF8">
    <property type="entry name" value="FAD_NAD(P)-BINDING DOMAIN-CONTAINING PROTEIN"/>
    <property type="match status" value="1"/>
</dbReference>
<dbReference type="AlphaFoldDB" id="A0AAN9ZE83"/>
<reference evidence="2 3" key="1">
    <citation type="submission" date="2024-03" db="EMBL/GenBank/DDBJ databases">
        <title>The genome assembly and annotation of the cricket Gryllus longicercus Weissman &amp; Gray.</title>
        <authorList>
            <person name="Szrajer S."/>
            <person name="Gray D."/>
            <person name="Ylla G."/>
        </authorList>
    </citation>
    <scope>NUCLEOTIDE SEQUENCE [LARGE SCALE GENOMIC DNA]</scope>
    <source>
        <strain evidence="2">DAG 2021-001</strain>
        <tissue evidence="2">Whole body minus gut</tissue>
    </source>
</reference>
<dbReference type="Pfam" id="PF07992">
    <property type="entry name" value="Pyr_redox_2"/>
    <property type="match status" value="1"/>
</dbReference>
<organism evidence="2 3">
    <name type="scientific">Gryllus longicercus</name>
    <dbReference type="NCBI Taxonomy" id="2509291"/>
    <lineage>
        <taxon>Eukaryota</taxon>
        <taxon>Metazoa</taxon>
        <taxon>Ecdysozoa</taxon>
        <taxon>Arthropoda</taxon>
        <taxon>Hexapoda</taxon>
        <taxon>Insecta</taxon>
        <taxon>Pterygota</taxon>
        <taxon>Neoptera</taxon>
        <taxon>Polyneoptera</taxon>
        <taxon>Orthoptera</taxon>
        <taxon>Ensifera</taxon>
        <taxon>Gryllidea</taxon>
        <taxon>Grylloidea</taxon>
        <taxon>Gryllidae</taxon>
        <taxon>Gryllinae</taxon>
        <taxon>Gryllus</taxon>
    </lineage>
</organism>
<dbReference type="InterPro" id="IPR023753">
    <property type="entry name" value="FAD/NAD-binding_dom"/>
</dbReference>
<dbReference type="SUPFAM" id="SSF51905">
    <property type="entry name" value="FAD/NAD(P)-binding domain"/>
    <property type="match status" value="1"/>
</dbReference>
<proteinExistence type="predicted"/>
<accession>A0AAN9ZE83</accession>
<evidence type="ECO:0000313" key="2">
    <source>
        <dbReference type="EMBL" id="KAK7872716.1"/>
    </source>
</evidence>
<feature type="domain" description="FAD/NAD(P)-binding" evidence="1">
    <location>
        <begin position="256"/>
        <end position="346"/>
    </location>
</feature>
<comment type="caution">
    <text evidence="2">The sequence shown here is derived from an EMBL/GenBank/DDBJ whole genome shotgun (WGS) entry which is preliminary data.</text>
</comment>
<name>A0AAN9ZE83_9ORTH</name>
<sequence length="516" mass="54481">MRDYAVARAVPDHAVRTEVVVVGNGPSALSLSQLLAGWEPSLAASPPPPGAHAHAHAHAHPDELLEARLRSAPPAQSLLEQDLRALAQGLEGRARTPLALLLDALERPGADAGLERPSLLRWRLRRERAVDHVVLGKGPPGGAWQTMDGSILTLSLASWMELPGLSFRAWESGAGDAGGGGGGGGGRGGGGGGGRVSAAAVARYYADYVAARGIARYIRSGCVVTAVRPLGDAEGLWLVEGYEEGAGGRRRRRRFCYATRHVVLATGAYDRPNALGVPGEALAHRDLRSLEAALDAVARQHSAAGTTPDPVLVVGAGLSAADAVIAARHRGFPVLHAFRRQVTQLELTQLPSSMYPEYHKVHQMMRDGGAGYPQYSALPETHLLALRPGYAWLSGPKSRFSKSSEHLSSADNSCAESETSINDGDWYSVSATAVLVGARPDLRYLKLPSGETNLLAIDPSRPVDPKTNPIDVDPVSYRVLNAPKGLYALGPLAGDTFVRFVLGGAVGVAAHIQKQR</sequence>
<dbReference type="InterPro" id="IPR036188">
    <property type="entry name" value="FAD/NAD-bd_sf"/>
</dbReference>
<evidence type="ECO:0000313" key="3">
    <source>
        <dbReference type="Proteomes" id="UP001378592"/>
    </source>
</evidence>
<dbReference type="InterPro" id="IPR029731">
    <property type="entry name" value="OSGIN1/2"/>
</dbReference>
<dbReference type="EMBL" id="JAZDUA010000021">
    <property type="protein sequence ID" value="KAK7872716.1"/>
    <property type="molecule type" value="Genomic_DNA"/>
</dbReference>
<evidence type="ECO:0000259" key="1">
    <source>
        <dbReference type="Pfam" id="PF07992"/>
    </source>
</evidence>
<keyword evidence="3" id="KW-1185">Reference proteome</keyword>